<gene>
    <name evidence="9" type="ORF">MUN46_007610</name>
</gene>
<dbReference type="InterPro" id="IPR001915">
    <property type="entry name" value="Peptidase_M48"/>
</dbReference>
<evidence type="ECO:0000256" key="2">
    <source>
        <dbReference type="ARBA" id="ARBA00022723"/>
    </source>
</evidence>
<dbReference type="InterPro" id="IPR051156">
    <property type="entry name" value="Mito/Outer_Membr_Metalloprot"/>
</dbReference>
<evidence type="ECO:0000313" key="10">
    <source>
        <dbReference type="Proteomes" id="UP001165481"/>
    </source>
</evidence>
<dbReference type="Proteomes" id="UP001165481">
    <property type="component" value="Unassembled WGS sequence"/>
</dbReference>
<evidence type="ECO:0000256" key="1">
    <source>
        <dbReference type="ARBA" id="ARBA00022670"/>
    </source>
</evidence>
<name>A0ABT7IPH3_9BURK</name>
<dbReference type="Gene3D" id="3.30.2010.10">
    <property type="entry name" value="Metalloproteases ('zincins'), catalytic domain"/>
    <property type="match status" value="1"/>
</dbReference>
<dbReference type="EC" id="3.4.24.-" evidence="9"/>
<keyword evidence="4 6" id="KW-0862">Zinc</keyword>
<comment type="similarity">
    <text evidence="6">Belongs to the peptidase M48 family.</text>
</comment>
<evidence type="ECO:0000256" key="3">
    <source>
        <dbReference type="ARBA" id="ARBA00022801"/>
    </source>
</evidence>
<dbReference type="PANTHER" id="PTHR22726">
    <property type="entry name" value="METALLOENDOPEPTIDASE OMA1"/>
    <property type="match status" value="1"/>
</dbReference>
<comment type="caution">
    <text evidence="9">The sequence shown here is derived from an EMBL/GenBank/DDBJ whole genome shotgun (WGS) entry which is preliminary data.</text>
</comment>
<dbReference type="EMBL" id="JAKZJU020000001">
    <property type="protein sequence ID" value="MDL2059793.1"/>
    <property type="molecule type" value="Genomic_DNA"/>
</dbReference>
<keyword evidence="3 6" id="KW-0378">Hydrolase</keyword>
<sequence>MSVKTAFLIAAAALPLTLSGCGSMESLGSEQDIIASAAQSCQKLDAKSQITTRYDARMRVIRQGLPEVVNGQTLNYKVYQTKDMNAFAMPNGCVRVYSALLDRLNNDEVRAVLGHEIGHVALRHSVQQYRTNNGVALGMSAANAIGSALGLGGGTGSDLLERVTYSAISAQYSQRLETEADNYSVDLLLHEKNGRQKALAMASALRKISTEGQGSTMLQKMFGDHPDTADRIKNVEDRVKASGIK</sequence>
<keyword evidence="5 6" id="KW-0482">Metalloprotease</keyword>
<proteinExistence type="inferred from homology"/>
<organism evidence="9 10">
    <name type="scientific">Mesosutterella faecium</name>
    <dbReference type="NCBI Taxonomy" id="2925194"/>
    <lineage>
        <taxon>Bacteria</taxon>
        <taxon>Pseudomonadati</taxon>
        <taxon>Pseudomonadota</taxon>
        <taxon>Betaproteobacteria</taxon>
        <taxon>Burkholderiales</taxon>
        <taxon>Sutterellaceae</taxon>
        <taxon>Mesosutterella</taxon>
    </lineage>
</organism>
<reference evidence="9" key="1">
    <citation type="submission" date="2023-03" db="EMBL/GenBank/DDBJ databases">
        <title>Mesosutterella sp. nov. isolated from porcine feces.</title>
        <authorList>
            <person name="Yu S."/>
        </authorList>
    </citation>
    <scope>NUCLEOTIDE SEQUENCE</scope>
    <source>
        <strain evidence="9">AGMB02718</strain>
    </source>
</reference>
<evidence type="ECO:0000313" key="9">
    <source>
        <dbReference type="EMBL" id="MDL2059793.1"/>
    </source>
</evidence>
<evidence type="ECO:0000256" key="4">
    <source>
        <dbReference type="ARBA" id="ARBA00022833"/>
    </source>
</evidence>
<dbReference type="Pfam" id="PF01435">
    <property type="entry name" value="Peptidase_M48"/>
    <property type="match status" value="1"/>
</dbReference>
<dbReference type="PROSITE" id="PS51257">
    <property type="entry name" value="PROKAR_LIPOPROTEIN"/>
    <property type="match status" value="1"/>
</dbReference>
<keyword evidence="7" id="KW-0732">Signal</keyword>
<evidence type="ECO:0000256" key="6">
    <source>
        <dbReference type="RuleBase" id="RU003983"/>
    </source>
</evidence>
<keyword evidence="2" id="KW-0479">Metal-binding</keyword>
<comment type="cofactor">
    <cofactor evidence="6">
        <name>Zn(2+)</name>
        <dbReference type="ChEBI" id="CHEBI:29105"/>
    </cofactor>
    <text evidence="6">Binds 1 zinc ion per subunit.</text>
</comment>
<evidence type="ECO:0000256" key="5">
    <source>
        <dbReference type="ARBA" id="ARBA00023049"/>
    </source>
</evidence>
<dbReference type="RefSeq" id="WP_243377627.1">
    <property type="nucleotide sequence ID" value="NZ_JAKZJU020000001.1"/>
</dbReference>
<feature type="domain" description="Peptidase M48" evidence="8">
    <location>
        <begin position="78"/>
        <end position="238"/>
    </location>
</feature>
<keyword evidence="1 6" id="KW-0645">Protease</keyword>
<evidence type="ECO:0000256" key="7">
    <source>
        <dbReference type="SAM" id="SignalP"/>
    </source>
</evidence>
<evidence type="ECO:0000259" key="8">
    <source>
        <dbReference type="Pfam" id="PF01435"/>
    </source>
</evidence>
<feature type="chain" id="PRO_5046627071" evidence="7">
    <location>
        <begin position="21"/>
        <end position="245"/>
    </location>
</feature>
<dbReference type="PANTHER" id="PTHR22726:SF8">
    <property type="entry name" value="METALLOPROTEASE YCAL"/>
    <property type="match status" value="1"/>
</dbReference>
<protein>
    <submittedName>
        <fullName evidence="9">M48 family metalloprotease</fullName>
        <ecNumber evidence="9">3.4.24.-</ecNumber>
    </submittedName>
</protein>
<feature type="signal peptide" evidence="7">
    <location>
        <begin position="1"/>
        <end position="20"/>
    </location>
</feature>
<keyword evidence="10" id="KW-1185">Reference proteome</keyword>
<accession>A0ABT7IPH3</accession>
<dbReference type="GO" id="GO:0008237">
    <property type="term" value="F:metallopeptidase activity"/>
    <property type="evidence" value="ECO:0007669"/>
    <property type="project" value="UniProtKB-KW"/>
</dbReference>